<dbReference type="NCBIfam" id="TIGR03798">
    <property type="entry name" value="leader_Nif11"/>
    <property type="match status" value="1"/>
</dbReference>
<organism evidence="2 3">
    <name type="scientific">Crinalium epipsammum PCC 9333</name>
    <dbReference type="NCBI Taxonomy" id="1173022"/>
    <lineage>
        <taxon>Bacteria</taxon>
        <taxon>Bacillati</taxon>
        <taxon>Cyanobacteriota</taxon>
        <taxon>Cyanophyceae</taxon>
        <taxon>Gomontiellales</taxon>
        <taxon>Gomontiellaceae</taxon>
        <taxon>Crinalium</taxon>
    </lineage>
</organism>
<dbReference type="AlphaFoldDB" id="K9VSP9"/>
<feature type="domain" description="Nif11" evidence="1">
    <location>
        <begin position="1"/>
        <end position="48"/>
    </location>
</feature>
<reference evidence="2 3" key="1">
    <citation type="submission" date="2012-06" db="EMBL/GenBank/DDBJ databases">
        <title>Finished chromosome of genome of Crinalium epipsammum PCC 9333.</title>
        <authorList>
            <consortium name="US DOE Joint Genome Institute"/>
            <person name="Gugger M."/>
            <person name="Coursin T."/>
            <person name="Rippka R."/>
            <person name="Tandeau De Marsac N."/>
            <person name="Huntemann M."/>
            <person name="Wei C.-L."/>
            <person name="Han J."/>
            <person name="Detter J.C."/>
            <person name="Han C."/>
            <person name="Tapia R."/>
            <person name="Davenport K."/>
            <person name="Daligault H."/>
            <person name="Erkkila T."/>
            <person name="Gu W."/>
            <person name="Munk A.C.C."/>
            <person name="Teshima H."/>
            <person name="Xu Y."/>
            <person name="Chain P."/>
            <person name="Chen A."/>
            <person name="Krypides N."/>
            <person name="Mavromatis K."/>
            <person name="Markowitz V."/>
            <person name="Szeto E."/>
            <person name="Ivanova N."/>
            <person name="Mikhailova N."/>
            <person name="Ovchinnikova G."/>
            <person name="Pagani I."/>
            <person name="Pati A."/>
            <person name="Goodwin L."/>
            <person name="Peters L."/>
            <person name="Pitluck S."/>
            <person name="Woyke T."/>
            <person name="Kerfeld C."/>
        </authorList>
    </citation>
    <scope>NUCLEOTIDE SEQUENCE [LARGE SCALE GENOMIC DNA]</scope>
    <source>
        <strain evidence="2 3">PCC 9333</strain>
    </source>
</reference>
<dbReference type="KEGG" id="cep:Cri9333_0068"/>
<dbReference type="InterPro" id="IPR012903">
    <property type="entry name" value="Nif11"/>
</dbReference>
<dbReference type="EMBL" id="CP003620">
    <property type="protein sequence ID" value="AFZ11068.1"/>
    <property type="molecule type" value="Genomic_DNA"/>
</dbReference>
<gene>
    <name evidence="2" type="ORF">Cri9333_0068</name>
</gene>
<dbReference type="Pfam" id="PF07862">
    <property type="entry name" value="Nif11"/>
    <property type="match status" value="1"/>
</dbReference>
<dbReference type="InterPro" id="IPR022516">
    <property type="entry name" value="CHP03798_Ocin"/>
</dbReference>
<dbReference type="Proteomes" id="UP000010472">
    <property type="component" value="Chromosome"/>
</dbReference>
<dbReference type="eggNOG" id="ENOG50332S1">
    <property type="taxonomic scope" value="Bacteria"/>
</dbReference>
<dbReference type="HOGENOM" id="CLU_158613_4_1_3"/>
<dbReference type="RefSeq" id="WP_015201212.1">
    <property type="nucleotide sequence ID" value="NC_019753.1"/>
</dbReference>
<dbReference type="OrthoDB" id="1121904at2"/>
<evidence type="ECO:0000259" key="1">
    <source>
        <dbReference type="Pfam" id="PF07862"/>
    </source>
</evidence>
<name>K9VSP9_9CYAN</name>
<evidence type="ECO:0000313" key="2">
    <source>
        <dbReference type="EMBL" id="AFZ11068.1"/>
    </source>
</evidence>
<keyword evidence="3" id="KW-1185">Reference proteome</keyword>
<sequence length="77" mass="8418">MAQDSAASFFKAVLHDQALQQNFKAITDPSTFVKMAGQRGYSFTVEELEAAISKLSPEEMAAVINPGVGPRRHLLPR</sequence>
<accession>K9VSP9</accession>
<evidence type="ECO:0000313" key="3">
    <source>
        <dbReference type="Proteomes" id="UP000010472"/>
    </source>
</evidence>
<proteinExistence type="predicted"/>
<protein>
    <submittedName>
        <fullName evidence="2">Bacteriocin propeptide, TIGR03798 family</fullName>
    </submittedName>
</protein>